<reference evidence="6 7" key="1">
    <citation type="journal article" date="2013" name="Genome Announc.">
        <title>Draft Genome Sequence of the Cellulolytic, Mesophilic, Anaerobic Bacterium Clostridium termitidis Strain CT1112 (DSM 5398).</title>
        <authorList>
            <person name="Lal S."/>
            <person name="Ramachandran U."/>
            <person name="Zhang X."/>
            <person name="Munir R."/>
            <person name="Sparling R."/>
            <person name="Levin D.B."/>
        </authorList>
    </citation>
    <scope>NUCLEOTIDE SEQUENCE [LARGE SCALE GENOMIC DNA]</scope>
    <source>
        <strain evidence="6 7">CT1112</strain>
    </source>
</reference>
<dbReference type="GO" id="GO:0016020">
    <property type="term" value="C:membrane"/>
    <property type="evidence" value="ECO:0007669"/>
    <property type="project" value="UniProtKB-SubCell"/>
</dbReference>
<dbReference type="AlphaFoldDB" id="S0FMF4"/>
<dbReference type="InterPro" id="IPR010540">
    <property type="entry name" value="CmpB_TMEM229"/>
</dbReference>
<dbReference type="Pfam" id="PF06541">
    <property type="entry name" value="ABC_trans_CmpB"/>
    <property type="match status" value="1"/>
</dbReference>
<dbReference type="STRING" id="1195236.CTER_4698"/>
<evidence type="ECO:0000256" key="2">
    <source>
        <dbReference type="ARBA" id="ARBA00022692"/>
    </source>
</evidence>
<feature type="transmembrane region" description="Helical" evidence="5">
    <location>
        <begin position="81"/>
        <end position="98"/>
    </location>
</feature>
<dbReference type="PANTHER" id="PTHR31746">
    <property type="entry name" value="TRANSMEMBRANE PROTEIN 229 FAMILY MEMBER"/>
    <property type="match status" value="1"/>
</dbReference>
<evidence type="ECO:0000313" key="6">
    <source>
        <dbReference type="EMBL" id="EMS69673.1"/>
    </source>
</evidence>
<protein>
    <recommendedName>
        <fullName evidence="8">ABC-transporter type IV</fullName>
    </recommendedName>
</protein>
<keyword evidence="7" id="KW-1185">Reference proteome</keyword>
<dbReference type="Proteomes" id="UP000014155">
    <property type="component" value="Unassembled WGS sequence"/>
</dbReference>
<comment type="caution">
    <text evidence="6">The sequence shown here is derived from an EMBL/GenBank/DDBJ whole genome shotgun (WGS) entry which is preliminary data.</text>
</comment>
<name>S0FMF4_RUMCE</name>
<keyword evidence="4 5" id="KW-0472">Membrane</keyword>
<keyword evidence="2 5" id="KW-0812">Transmembrane</keyword>
<evidence type="ECO:0000256" key="1">
    <source>
        <dbReference type="ARBA" id="ARBA00004141"/>
    </source>
</evidence>
<keyword evidence="3 5" id="KW-1133">Transmembrane helix</keyword>
<evidence type="ECO:0000256" key="3">
    <source>
        <dbReference type="ARBA" id="ARBA00022989"/>
    </source>
</evidence>
<sequence length="152" mass="18019">MILINKKYQNVKKIYIMINMIKRFFIYGIIGWSMEIVWTGLYSLINGNMTLEAYTSLWMFFIYGCGVFLEPLHDIIRSWNVVLRGLVWVVIIWGIEYTTGKLILSILHVYPWQYFGRFAVEGIVRLDYAPAWFLAGLLFERVHRALDRLKIV</sequence>
<feature type="transmembrane region" description="Helical" evidence="5">
    <location>
        <begin position="24"/>
        <end position="45"/>
    </location>
</feature>
<dbReference type="EMBL" id="AORV01000065">
    <property type="protein sequence ID" value="EMS69673.1"/>
    <property type="molecule type" value="Genomic_DNA"/>
</dbReference>
<feature type="transmembrane region" description="Helical" evidence="5">
    <location>
        <begin position="51"/>
        <end position="69"/>
    </location>
</feature>
<dbReference type="PATRIC" id="fig|1195236.3.peg.4882"/>
<comment type="subcellular location">
    <subcellularLocation>
        <location evidence="1">Membrane</location>
        <topology evidence="1">Multi-pass membrane protein</topology>
    </subcellularLocation>
</comment>
<evidence type="ECO:0000256" key="5">
    <source>
        <dbReference type="SAM" id="Phobius"/>
    </source>
</evidence>
<proteinExistence type="predicted"/>
<dbReference type="PANTHER" id="PTHR31746:SF2">
    <property type="entry name" value="TRANSMEMBRANE PROTEIN 229A"/>
    <property type="match status" value="1"/>
</dbReference>
<evidence type="ECO:0000256" key="4">
    <source>
        <dbReference type="ARBA" id="ARBA00023136"/>
    </source>
</evidence>
<feature type="transmembrane region" description="Helical" evidence="5">
    <location>
        <begin position="118"/>
        <end position="139"/>
    </location>
</feature>
<evidence type="ECO:0000313" key="7">
    <source>
        <dbReference type="Proteomes" id="UP000014155"/>
    </source>
</evidence>
<evidence type="ECO:0008006" key="8">
    <source>
        <dbReference type="Google" id="ProtNLM"/>
    </source>
</evidence>
<accession>S0FMF4</accession>
<dbReference type="eggNOG" id="COG4905">
    <property type="taxonomic scope" value="Bacteria"/>
</dbReference>
<gene>
    <name evidence="6" type="ORF">CTER_4698</name>
</gene>
<organism evidence="6 7">
    <name type="scientific">Ruminiclostridium cellobioparum subsp. termitidis CT1112</name>
    <dbReference type="NCBI Taxonomy" id="1195236"/>
    <lineage>
        <taxon>Bacteria</taxon>
        <taxon>Bacillati</taxon>
        <taxon>Bacillota</taxon>
        <taxon>Clostridia</taxon>
        <taxon>Eubacteriales</taxon>
        <taxon>Oscillospiraceae</taxon>
        <taxon>Ruminiclostridium</taxon>
    </lineage>
</organism>